<organism evidence="6 7">
    <name type="scientific">Lojkania enalia</name>
    <dbReference type="NCBI Taxonomy" id="147567"/>
    <lineage>
        <taxon>Eukaryota</taxon>
        <taxon>Fungi</taxon>
        <taxon>Dikarya</taxon>
        <taxon>Ascomycota</taxon>
        <taxon>Pezizomycotina</taxon>
        <taxon>Dothideomycetes</taxon>
        <taxon>Pleosporomycetidae</taxon>
        <taxon>Pleosporales</taxon>
        <taxon>Pleosporales incertae sedis</taxon>
        <taxon>Lojkania</taxon>
    </lineage>
</organism>
<dbReference type="EMBL" id="ML986578">
    <property type="protein sequence ID" value="KAF2270972.1"/>
    <property type="molecule type" value="Genomic_DNA"/>
</dbReference>
<keyword evidence="7" id="KW-1185">Reference proteome</keyword>
<dbReference type="InterPro" id="IPR003000">
    <property type="entry name" value="Sirtuin"/>
</dbReference>
<keyword evidence="3" id="KW-0520">NAD</keyword>
<comment type="similarity">
    <text evidence="1">Belongs to the sirtuin family. Class I subfamily.</text>
</comment>
<evidence type="ECO:0000259" key="5">
    <source>
        <dbReference type="PROSITE" id="PS50305"/>
    </source>
</evidence>
<proteinExistence type="inferred from homology"/>
<keyword evidence="4" id="KW-0862">Zinc</keyword>
<gene>
    <name evidence="6" type="ORF">CC78DRAFT_611014</name>
</gene>
<evidence type="ECO:0000256" key="1">
    <source>
        <dbReference type="ARBA" id="ARBA00006924"/>
    </source>
</evidence>
<name>A0A9P4NCX2_9PLEO</name>
<dbReference type="PANTHER" id="PTHR47651">
    <property type="entry name" value="NAD-DEPENDENT HISTONE DEACETYLASE HST4"/>
    <property type="match status" value="1"/>
</dbReference>
<keyword evidence="4" id="KW-0479">Metal-binding</keyword>
<dbReference type="AlphaFoldDB" id="A0A9P4NCX2"/>
<feature type="active site" description="Proton acceptor" evidence="4">
    <location>
        <position position="296"/>
    </location>
</feature>
<evidence type="ECO:0000256" key="2">
    <source>
        <dbReference type="ARBA" id="ARBA00022679"/>
    </source>
</evidence>
<dbReference type="InterPro" id="IPR029035">
    <property type="entry name" value="DHS-like_NAD/FAD-binding_dom"/>
</dbReference>
<dbReference type="InterPro" id="IPR026591">
    <property type="entry name" value="Sirtuin_cat_small_dom_sf"/>
</dbReference>
<evidence type="ECO:0000256" key="3">
    <source>
        <dbReference type="ARBA" id="ARBA00023027"/>
    </source>
</evidence>
<feature type="domain" description="Deacetylase sirtuin-type" evidence="5">
    <location>
        <begin position="148"/>
        <end position="514"/>
    </location>
</feature>
<sequence length="523" mass="56438">MGNAEYASLIPFSTLQVAQQAGEVGGMHQISAISPHHRPPACHDPARPAPLRCAPMVPTKPKAHRIYDLIARVLACCSQLRLTDDIHHGTALVRRQAMRPLLRVPYTDPLPPPKIIPASATTAAGAIAALVDFLSSPAAVSSNSVSSSTSTSRSHQGTTLHHDAAADTVLLTGAGISVASGLADYRGTNGTYTLNKSYRPIYFSEFCENHEARKRYWARSFLGWTNLQKARPNAAHRAVGRLGELGVIRSVVTQSDYADASRSLGWRQDRTGIDQATDVDSFHTTAHPSLPTIELHGYLRSLVCLTCHSEYPRDAFQTQLASLNPAWAAFLEEIIATGALDTENLEERRKKGLKANPDGDVDIPNAPYTTFRYPACPVCLSNPPRRPDGSIVDIRVDKDGSWEPSSSGGILKPAVIMFGESIPGATKNAAELAVNQASKMLIVGSSLATYSAWRLVKHAKEQGKPIGILNIGGCRGEDTFFADVPETNTGRSAVRCSENADKILPQVVKILEGNRRQGRACLC</sequence>
<dbReference type="GO" id="GO:0046872">
    <property type="term" value="F:metal ion binding"/>
    <property type="evidence" value="ECO:0007669"/>
    <property type="project" value="UniProtKB-KW"/>
</dbReference>
<feature type="binding site" evidence="4">
    <location>
        <position position="304"/>
    </location>
    <ligand>
        <name>Zn(2+)</name>
        <dbReference type="ChEBI" id="CHEBI:29105"/>
    </ligand>
</feature>
<reference evidence="7" key="1">
    <citation type="journal article" date="2020" name="Stud. Mycol.">
        <title>101 Dothideomycetes genomes: A test case for predicting lifestyles and emergence of pathogens.</title>
        <authorList>
            <person name="Haridas S."/>
            <person name="Albert R."/>
            <person name="Binder M."/>
            <person name="Bloem J."/>
            <person name="LaButti K."/>
            <person name="Salamov A."/>
            <person name="Andreopoulos B."/>
            <person name="Baker S."/>
            <person name="Barry K."/>
            <person name="Bills G."/>
            <person name="Bluhm B."/>
            <person name="Cannon C."/>
            <person name="Castanera R."/>
            <person name="Culley D."/>
            <person name="Daum C."/>
            <person name="Ezra D."/>
            <person name="Gonzalez J."/>
            <person name="Henrissat B."/>
            <person name="Kuo A."/>
            <person name="Liang C."/>
            <person name="Lipzen A."/>
            <person name="Lutzoni F."/>
            <person name="Magnuson J."/>
            <person name="Mondo S."/>
            <person name="Nolan M."/>
            <person name="Ohm R."/>
            <person name="Pangilinan J."/>
            <person name="Park H.-J."/>
            <person name="Ramirez L."/>
            <person name="Alfaro M."/>
            <person name="Sun H."/>
            <person name="Tritt A."/>
            <person name="Yoshinaga Y."/>
            <person name="Zwiers L.-H."/>
            <person name="Turgeon B."/>
            <person name="Goodwin S."/>
            <person name="Spatafora J."/>
            <person name="Crous P."/>
            <person name="Grigoriev I."/>
        </authorList>
    </citation>
    <scope>NUCLEOTIDE SEQUENCE [LARGE SCALE GENOMIC DNA]</scope>
    <source>
        <strain evidence="7">CBS 304.66</strain>
    </source>
</reference>
<dbReference type="OrthoDB" id="424302at2759"/>
<dbReference type="PANTHER" id="PTHR47651:SF17">
    <property type="entry name" value="DEACETYLASE SIRTUIN-TYPE DOMAIN-CONTAINING PROTEIN"/>
    <property type="match status" value="1"/>
</dbReference>
<keyword evidence="2" id="KW-0808">Transferase</keyword>
<dbReference type="GO" id="GO:0016740">
    <property type="term" value="F:transferase activity"/>
    <property type="evidence" value="ECO:0007669"/>
    <property type="project" value="UniProtKB-KW"/>
</dbReference>
<protein>
    <submittedName>
        <fullName evidence="6">DHS-like NAD/FAD-binding domain-containing protein</fullName>
    </submittedName>
</protein>
<dbReference type="Proteomes" id="UP000800093">
    <property type="component" value="Unassembled WGS sequence"/>
</dbReference>
<feature type="binding site" evidence="4">
    <location>
        <position position="307"/>
    </location>
    <ligand>
        <name>Zn(2+)</name>
        <dbReference type="ChEBI" id="CHEBI:29105"/>
    </ligand>
</feature>
<dbReference type="SUPFAM" id="SSF52467">
    <property type="entry name" value="DHS-like NAD/FAD-binding domain"/>
    <property type="match status" value="1"/>
</dbReference>
<accession>A0A9P4NCX2</accession>
<dbReference type="PROSITE" id="PS50305">
    <property type="entry name" value="SIRTUIN"/>
    <property type="match status" value="1"/>
</dbReference>
<dbReference type="InterPro" id="IPR026590">
    <property type="entry name" value="Ssirtuin_cat_dom"/>
</dbReference>
<evidence type="ECO:0000313" key="6">
    <source>
        <dbReference type="EMBL" id="KAF2270972.1"/>
    </source>
</evidence>
<dbReference type="GO" id="GO:0070403">
    <property type="term" value="F:NAD+ binding"/>
    <property type="evidence" value="ECO:0007669"/>
    <property type="project" value="InterPro"/>
</dbReference>
<dbReference type="Gene3D" id="3.40.50.1220">
    <property type="entry name" value="TPP-binding domain"/>
    <property type="match status" value="1"/>
</dbReference>
<dbReference type="Pfam" id="PF02146">
    <property type="entry name" value="SIR2"/>
    <property type="match status" value="2"/>
</dbReference>
<evidence type="ECO:0000256" key="4">
    <source>
        <dbReference type="PROSITE-ProRule" id="PRU00236"/>
    </source>
</evidence>
<feature type="binding site" evidence="4">
    <location>
        <position position="376"/>
    </location>
    <ligand>
        <name>Zn(2+)</name>
        <dbReference type="ChEBI" id="CHEBI:29105"/>
    </ligand>
</feature>
<dbReference type="Gene3D" id="3.30.1600.10">
    <property type="entry name" value="SIR2/SIRT2 'Small Domain"/>
    <property type="match status" value="1"/>
</dbReference>
<evidence type="ECO:0000313" key="7">
    <source>
        <dbReference type="Proteomes" id="UP000800093"/>
    </source>
</evidence>
<feature type="binding site" evidence="4">
    <location>
        <position position="379"/>
    </location>
    <ligand>
        <name>Zn(2+)</name>
        <dbReference type="ChEBI" id="CHEBI:29105"/>
    </ligand>
</feature>
<comment type="caution">
    <text evidence="6">The sequence shown here is derived from an EMBL/GenBank/DDBJ whole genome shotgun (WGS) entry which is preliminary data.</text>
</comment>